<feature type="region of interest" description="Disordered" evidence="3">
    <location>
        <begin position="331"/>
        <end position="351"/>
    </location>
</feature>
<feature type="compositionally biased region" description="Basic and acidic residues" evidence="3">
    <location>
        <begin position="342"/>
        <end position="351"/>
    </location>
</feature>
<protein>
    <recommendedName>
        <fullName evidence="4">PNPLA domain-containing protein</fullName>
    </recommendedName>
</protein>
<evidence type="ECO:0000256" key="2">
    <source>
        <dbReference type="PROSITE-ProRule" id="PRU01161"/>
    </source>
</evidence>
<dbReference type="SUPFAM" id="SSF52151">
    <property type="entry name" value="FabD/lysophospholipase-like"/>
    <property type="match status" value="1"/>
</dbReference>
<dbReference type="EMBL" id="HBIU01026627">
    <property type="protein sequence ID" value="CAE0633570.1"/>
    <property type="molecule type" value="Transcribed_RNA"/>
</dbReference>
<comment type="caution">
    <text evidence="2">Lacks conserved residue(s) required for the propagation of feature annotation.</text>
</comment>
<reference evidence="5" key="1">
    <citation type="submission" date="2021-01" db="EMBL/GenBank/DDBJ databases">
        <authorList>
            <person name="Corre E."/>
            <person name="Pelletier E."/>
            <person name="Niang G."/>
            <person name="Scheremetjew M."/>
            <person name="Finn R."/>
            <person name="Kale V."/>
            <person name="Holt S."/>
            <person name="Cochrane G."/>
            <person name="Meng A."/>
            <person name="Brown T."/>
            <person name="Cohen L."/>
        </authorList>
    </citation>
    <scope>NUCLEOTIDE SEQUENCE</scope>
    <source>
        <strain evidence="5">CCMP3107</strain>
    </source>
</reference>
<dbReference type="PROSITE" id="PS51635">
    <property type="entry name" value="PNPLA"/>
    <property type="match status" value="1"/>
</dbReference>
<gene>
    <name evidence="5" type="ORF">HAKA00212_LOCUS12283</name>
</gene>
<keyword evidence="1" id="KW-0443">Lipid metabolism</keyword>
<dbReference type="GO" id="GO:0016020">
    <property type="term" value="C:membrane"/>
    <property type="evidence" value="ECO:0007669"/>
    <property type="project" value="TreeGrafter"/>
</dbReference>
<dbReference type="GO" id="GO:0004806">
    <property type="term" value="F:triacylglycerol lipase activity"/>
    <property type="evidence" value="ECO:0007669"/>
    <property type="project" value="TreeGrafter"/>
</dbReference>
<dbReference type="PANTHER" id="PTHR12406">
    <property type="entry name" value="CALCIUM-INDEPENDENT PHOSPHOLIPASE A2 IPLA2 -RELATED"/>
    <property type="match status" value="1"/>
</dbReference>
<evidence type="ECO:0000256" key="3">
    <source>
        <dbReference type="SAM" id="MobiDB-lite"/>
    </source>
</evidence>
<feature type="domain" description="PNPLA" evidence="4">
    <location>
        <begin position="64"/>
        <end position="244"/>
    </location>
</feature>
<dbReference type="GO" id="GO:0019433">
    <property type="term" value="P:triglyceride catabolic process"/>
    <property type="evidence" value="ECO:0007669"/>
    <property type="project" value="TreeGrafter"/>
</dbReference>
<dbReference type="InterPro" id="IPR016035">
    <property type="entry name" value="Acyl_Trfase/lysoPLipase"/>
</dbReference>
<dbReference type="PANTHER" id="PTHR12406:SF7">
    <property type="entry name" value="PATATIN-LIKE PHOSPHOLIPASE DOMAIN-CONTAINING PROTEIN 4"/>
    <property type="match status" value="1"/>
</dbReference>
<dbReference type="Pfam" id="PF01734">
    <property type="entry name" value="Patatin"/>
    <property type="match status" value="1"/>
</dbReference>
<evidence type="ECO:0000259" key="4">
    <source>
        <dbReference type="PROSITE" id="PS51635"/>
    </source>
</evidence>
<dbReference type="AlphaFoldDB" id="A0A6S9HSH1"/>
<dbReference type="Gene3D" id="3.40.1090.10">
    <property type="entry name" value="Cytosolic phospholipase A2 catalytic domain"/>
    <property type="match status" value="1"/>
</dbReference>
<dbReference type="GO" id="GO:0055088">
    <property type="term" value="P:lipid homeostasis"/>
    <property type="evidence" value="ECO:0007669"/>
    <property type="project" value="TreeGrafter"/>
</dbReference>
<proteinExistence type="predicted"/>
<dbReference type="GO" id="GO:0005811">
    <property type="term" value="C:lipid droplet"/>
    <property type="evidence" value="ECO:0007669"/>
    <property type="project" value="TreeGrafter"/>
</dbReference>
<evidence type="ECO:0000256" key="1">
    <source>
        <dbReference type="ARBA" id="ARBA00023098"/>
    </source>
</evidence>
<dbReference type="InterPro" id="IPR033562">
    <property type="entry name" value="PLPL"/>
</dbReference>
<accession>A0A6S9HSH1</accession>
<evidence type="ECO:0000313" key="5">
    <source>
        <dbReference type="EMBL" id="CAE0633570.1"/>
    </source>
</evidence>
<organism evidence="5">
    <name type="scientific">Heterosigma akashiwo</name>
    <name type="common">Chromophytic alga</name>
    <name type="synonym">Heterosigma carterae</name>
    <dbReference type="NCBI Taxonomy" id="2829"/>
    <lineage>
        <taxon>Eukaryota</taxon>
        <taxon>Sar</taxon>
        <taxon>Stramenopiles</taxon>
        <taxon>Ochrophyta</taxon>
        <taxon>Raphidophyceae</taxon>
        <taxon>Chattonellales</taxon>
        <taxon>Chattonellaceae</taxon>
        <taxon>Heterosigma</taxon>
    </lineage>
</organism>
<sequence length="365" mass="40284">MEQIFFLRLSIKAQKYIGYLFNSLPSLSFLTSSRNQLTQNRMDPDQFPMIGTTVEEDNLPRFGFSFSPGGLLFPYQIGIAKYLLEAGLITEDTPLCGASAGALCAVALGAGLDIDVLFAACGDLMAELRPKGARHHIWHALRRQLETFLPEDVHEVLNRRPGGVGVAVTFLVGGYLPYPRGEVIFHWRSKADVIEVLMASCNVPMWTTWTPMVRCRGRPAMDGFFGQPKGCFGAAALHPHRARHTVRVLPGPQADVDVRCTIPGDVISPSVDPSFTQTFKDLLQDALNPYGQERLEELYAQGQRDGARWHAHGDFGRLCARVPEEVMMHSSHKAAVSSSALGEKETRGEEKSTIALVDNQDAPFM</sequence>
<name>A0A6S9HSH1_HETAK</name>
<dbReference type="InterPro" id="IPR002641">
    <property type="entry name" value="PNPLA_dom"/>
</dbReference>
<feature type="short sequence motif" description="GXSXG" evidence="2">
    <location>
        <begin position="97"/>
        <end position="101"/>
    </location>
</feature>
<dbReference type="GO" id="GO:0005737">
    <property type="term" value="C:cytoplasm"/>
    <property type="evidence" value="ECO:0007669"/>
    <property type="project" value="TreeGrafter"/>
</dbReference>